<comment type="caution">
    <text evidence="3">The sequence shown here is derived from an EMBL/GenBank/DDBJ whole genome shotgun (WGS) entry which is preliminary data.</text>
</comment>
<dbReference type="InterPro" id="IPR000477">
    <property type="entry name" value="RT_dom"/>
</dbReference>
<dbReference type="Gene3D" id="3.30.70.270">
    <property type="match status" value="1"/>
</dbReference>
<keyword evidence="4" id="KW-1185">Reference proteome</keyword>
<dbReference type="PANTHER" id="PTHR24559:SF430">
    <property type="entry name" value="RNA-DIRECTED DNA POLYMERASE"/>
    <property type="match status" value="1"/>
</dbReference>
<dbReference type="EMBL" id="BAABME010014344">
    <property type="protein sequence ID" value="GAA0187092.1"/>
    <property type="molecule type" value="Genomic_DNA"/>
</dbReference>
<dbReference type="AlphaFoldDB" id="A0AAV3S320"/>
<dbReference type="Pfam" id="PF00078">
    <property type="entry name" value="RVT_1"/>
    <property type="match status" value="1"/>
</dbReference>
<dbReference type="Proteomes" id="UP001454036">
    <property type="component" value="Unassembled WGS sequence"/>
</dbReference>
<dbReference type="SUPFAM" id="SSF56672">
    <property type="entry name" value="DNA/RNA polymerases"/>
    <property type="match status" value="1"/>
</dbReference>
<accession>A0AAV3S320</accession>
<dbReference type="InterPro" id="IPR053134">
    <property type="entry name" value="RNA-dir_DNA_polymerase"/>
</dbReference>
<evidence type="ECO:0000313" key="4">
    <source>
        <dbReference type="Proteomes" id="UP001454036"/>
    </source>
</evidence>
<evidence type="ECO:0000313" key="3">
    <source>
        <dbReference type="EMBL" id="GAA0187092.1"/>
    </source>
</evidence>
<feature type="domain" description="Reverse transcriptase" evidence="2">
    <location>
        <begin position="2"/>
        <end position="135"/>
    </location>
</feature>
<dbReference type="PANTHER" id="PTHR24559">
    <property type="entry name" value="TRANSPOSON TY3-I GAG-POL POLYPROTEIN"/>
    <property type="match status" value="1"/>
</dbReference>
<proteinExistence type="predicted"/>
<protein>
    <recommendedName>
        <fullName evidence="2">Reverse transcriptase domain-containing protein</fullName>
    </recommendedName>
</protein>
<sequence>MDFTSLNKAFPKDNYPLPSLGRLVDGSAGHEIFDFLDTSRGYHQILLDEGDQEKATFIIEYGLYCWRVMSFGLKNARATYQRMVNTIFKDQIGKNMEIYVDDMLVKSKRRGDHLSNLEESLGRLKKCMLRINPENIRRVEVISGVPEVVDQTRRRRTAPIVSRYIGGSFFRGPRDFGEEAKSPSHQSDDGSTHEAGRVQSWAVGKSHHMGHQSPKAPRSGIQAQVLVDFIVEIELAQSLKLWTRTRNPKRAGEGILIQGVLGEQFEYALRFSFKATNNDADTSPRTENEHADHLSQLATTYYDKMPSHIRK</sequence>
<dbReference type="CDD" id="cd01647">
    <property type="entry name" value="RT_LTR"/>
    <property type="match status" value="1"/>
</dbReference>
<name>A0AAV3S320_LITER</name>
<reference evidence="3 4" key="1">
    <citation type="submission" date="2024-01" db="EMBL/GenBank/DDBJ databases">
        <title>The complete chloroplast genome sequence of Lithospermum erythrorhizon: insights into the phylogenetic relationship among Boraginaceae species and the maternal lineages of purple gromwells.</title>
        <authorList>
            <person name="Okada T."/>
            <person name="Watanabe K."/>
        </authorList>
    </citation>
    <scope>NUCLEOTIDE SEQUENCE [LARGE SCALE GENOMIC DNA]</scope>
</reference>
<organism evidence="3 4">
    <name type="scientific">Lithospermum erythrorhizon</name>
    <name type="common">Purple gromwell</name>
    <name type="synonym">Lithospermum officinale var. erythrorhizon</name>
    <dbReference type="NCBI Taxonomy" id="34254"/>
    <lineage>
        <taxon>Eukaryota</taxon>
        <taxon>Viridiplantae</taxon>
        <taxon>Streptophyta</taxon>
        <taxon>Embryophyta</taxon>
        <taxon>Tracheophyta</taxon>
        <taxon>Spermatophyta</taxon>
        <taxon>Magnoliopsida</taxon>
        <taxon>eudicotyledons</taxon>
        <taxon>Gunneridae</taxon>
        <taxon>Pentapetalae</taxon>
        <taxon>asterids</taxon>
        <taxon>lamiids</taxon>
        <taxon>Boraginales</taxon>
        <taxon>Boraginaceae</taxon>
        <taxon>Boraginoideae</taxon>
        <taxon>Lithospermeae</taxon>
        <taxon>Lithospermum</taxon>
    </lineage>
</organism>
<evidence type="ECO:0000256" key="1">
    <source>
        <dbReference type="SAM" id="MobiDB-lite"/>
    </source>
</evidence>
<evidence type="ECO:0000259" key="2">
    <source>
        <dbReference type="Pfam" id="PF00078"/>
    </source>
</evidence>
<dbReference type="InterPro" id="IPR043502">
    <property type="entry name" value="DNA/RNA_pol_sf"/>
</dbReference>
<feature type="region of interest" description="Disordered" evidence="1">
    <location>
        <begin position="174"/>
        <end position="195"/>
    </location>
</feature>
<dbReference type="InterPro" id="IPR043128">
    <property type="entry name" value="Rev_trsase/Diguanyl_cyclase"/>
</dbReference>
<gene>
    <name evidence="3" type="ORF">LIER_34380</name>
</gene>